<name>A0AAN4Z8F2_9BILA</name>
<proteinExistence type="predicted"/>
<dbReference type="Proteomes" id="UP001328107">
    <property type="component" value="Unassembled WGS sequence"/>
</dbReference>
<feature type="non-terminal residue" evidence="2">
    <location>
        <position position="1"/>
    </location>
</feature>
<evidence type="ECO:0000313" key="3">
    <source>
        <dbReference type="Proteomes" id="UP001328107"/>
    </source>
</evidence>
<feature type="region of interest" description="Disordered" evidence="1">
    <location>
        <begin position="198"/>
        <end position="242"/>
    </location>
</feature>
<feature type="compositionally biased region" description="Polar residues" evidence="1">
    <location>
        <begin position="45"/>
        <end position="60"/>
    </location>
</feature>
<organism evidence="2 3">
    <name type="scientific">Pristionchus mayeri</name>
    <dbReference type="NCBI Taxonomy" id="1317129"/>
    <lineage>
        <taxon>Eukaryota</taxon>
        <taxon>Metazoa</taxon>
        <taxon>Ecdysozoa</taxon>
        <taxon>Nematoda</taxon>
        <taxon>Chromadorea</taxon>
        <taxon>Rhabditida</taxon>
        <taxon>Rhabditina</taxon>
        <taxon>Diplogasteromorpha</taxon>
        <taxon>Diplogasteroidea</taxon>
        <taxon>Neodiplogasteridae</taxon>
        <taxon>Pristionchus</taxon>
    </lineage>
</organism>
<protein>
    <submittedName>
        <fullName evidence="2">Uncharacterized protein</fullName>
    </submittedName>
</protein>
<dbReference type="AlphaFoldDB" id="A0AAN4Z8F2"/>
<keyword evidence="3" id="KW-1185">Reference proteome</keyword>
<gene>
    <name evidence="2" type="ORF">PMAYCL1PPCAC_06593</name>
</gene>
<dbReference type="EMBL" id="BTRK01000002">
    <property type="protein sequence ID" value="GMR36398.1"/>
    <property type="molecule type" value="Genomic_DNA"/>
</dbReference>
<accession>A0AAN4Z8F2</accession>
<reference evidence="3" key="1">
    <citation type="submission" date="2022-10" db="EMBL/GenBank/DDBJ databases">
        <title>Genome assembly of Pristionchus species.</title>
        <authorList>
            <person name="Yoshida K."/>
            <person name="Sommer R.J."/>
        </authorList>
    </citation>
    <scope>NUCLEOTIDE SEQUENCE [LARGE SCALE GENOMIC DNA]</scope>
    <source>
        <strain evidence="3">RS5460</strain>
    </source>
</reference>
<sequence length="256" mass="27731">PKVELPTDWPEEASSHSSSTTSSSSLSSSSRSTTTSTEAIPSTTINFPPSSTHSLFSSTRRTQRIDDEEGLIQVKSSVLIKPRNYSRVFPSSTELTTPPSPPSPTFPSSTPFPHESSRVLPTDDETSLSGVYRVKGVKSEGKVLPTDSDDEEGILIVKSGIMQVKEKEETKKEGSNRVEDVTHKNRVVELKEEVRYPKGRGSVQEAEVSSGVTIGVGGNRPSSLKSSPDGHRLSSRSNINSSSSSLLFFPFLFSLL</sequence>
<feature type="region of interest" description="Disordered" evidence="1">
    <location>
        <begin position="1"/>
        <end position="127"/>
    </location>
</feature>
<evidence type="ECO:0000256" key="1">
    <source>
        <dbReference type="SAM" id="MobiDB-lite"/>
    </source>
</evidence>
<comment type="caution">
    <text evidence="2">The sequence shown here is derived from an EMBL/GenBank/DDBJ whole genome shotgun (WGS) entry which is preliminary data.</text>
</comment>
<feature type="non-terminal residue" evidence="2">
    <location>
        <position position="256"/>
    </location>
</feature>
<evidence type="ECO:0000313" key="2">
    <source>
        <dbReference type="EMBL" id="GMR36398.1"/>
    </source>
</evidence>
<feature type="compositionally biased region" description="Low complexity" evidence="1">
    <location>
        <begin position="15"/>
        <end position="44"/>
    </location>
</feature>